<dbReference type="PANTHER" id="PTHR11006:SF89">
    <property type="entry name" value="PROTEIN ARGININE N-METHYLTRANSFERASE 3-RELATED"/>
    <property type="match status" value="1"/>
</dbReference>
<evidence type="ECO:0000256" key="3">
    <source>
        <dbReference type="ARBA" id="ARBA00022490"/>
    </source>
</evidence>
<dbReference type="GO" id="GO:0016274">
    <property type="term" value="F:protein-arginine N-methyltransferase activity"/>
    <property type="evidence" value="ECO:0000318"/>
    <property type="project" value="GO_Central"/>
</dbReference>
<evidence type="ECO:0000259" key="16">
    <source>
        <dbReference type="Pfam" id="PF22528"/>
    </source>
</evidence>
<proteinExistence type="predicted"/>
<evidence type="ECO:0000256" key="6">
    <source>
        <dbReference type="ARBA" id="ARBA00022691"/>
    </source>
</evidence>
<keyword evidence="3" id="KW-0963">Cytoplasm</keyword>
<dbReference type="SUPFAM" id="SSF53335">
    <property type="entry name" value="S-adenosyl-L-methionine-dependent methyltransferases"/>
    <property type="match status" value="1"/>
</dbReference>
<dbReference type="SMR" id="A0A2K1IMX6"/>
<dbReference type="EnsemblPlants" id="Pp3c22_9680V3.2">
    <property type="protein sequence ID" value="Pp3c22_9680V3.2"/>
    <property type="gene ID" value="Pp3c22_9680"/>
</dbReference>
<accession>A0A2K1IMX6</accession>
<evidence type="ECO:0000256" key="2">
    <source>
        <dbReference type="ARBA" id="ARBA00011925"/>
    </source>
</evidence>
<evidence type="ECO:0000256" key="12">
    <source>
        <dbReference type="PROSITE-ProRule" id="PRU01015"/>
    </source>
</evidence>
<keyword evidence="5 12" id="KW-0808">Transferase</keyword>
<feature type="compositionally biased region" description="Acidic residues" evidence="13">
    <location>
        <begin position="11"/>
        <end position="34"/>
    </location>
</feature>
<comment type="catalytic activity">
    <reaction evidence="11">
        <text>L-arginyl-[protein] + S-adenosyl-L-methionine = N(omega)-methyl-L-arginyl-[protein] + S-adenosyl-L-homocysteine + H(+)</text>
        <dbReference type="Rhea" id="RHEA:48100"/>
        <dbReference type="Rhea" id="RHEA-COMP:10532"/>
        <dbReference type="Rhea" id="RHEA-COMP:11990"/>
        <dbReference type="ChEBI" id="CHEBI:15378"/>
        <dbReference type="ChEBI" id="CHEBI:29965"/>
        <dbReference type="ChEBI" id="CHEBI:57856"/>
        <dbReference type="ChEBI" id="CHEBI:59789"/>
        <dbReference type="ChEBI" id="CHEBI:65280"/>
    </reaction>
    <physiologicalReaction direction="left-to-right" evidence="11">
        <dbReference type="Rhea" id="RHEA:48101"/>
    </physiologicalReaction>
</comment>
<dbReference type="FunFam" id="3.40.50.150:FF:000016">
    <property type="entry name" value="Protein arginine N-methyltransferase 6"/>
    <property type="match status" value="1"/>
</dbReference>
<feature type="region of interest" description="Disordered" evidence="13">
    <location>
        <begin position="1"/>
        <end position="34"/>
    </location>
</feature>
<keyword evidence="19" id="KW-1185">Reference proteome</keyword>
<name>A0A2K1IMX6_PHYPA</name>
<protein>
    <recommendedName>
        <fullName evidence="2">type I protein arginine methyltransferase</fullName>
        <ecNumber evidence="2">2.1.1.319</ecNumber>
    </recommendedName>
</protein>
<dbReference type="GO" id="GO:0035242">
    <property type="term" value="F:protein-arginine omega-N asymmetric methyltransferase activity"/>
    <property type="evidence" value="ECO:0007669"/>
    <property type="project" value="UniProtKB-EC"/>
</dbReference>
<dbReference type="GeneID" id="112274905"/>
<dbReference type="EMBL" id="ABEU02000022">
    <property type="protein sequence ID" value="PNR30629.1"/>
    <property type="molecule type" value="Genomic_DNA"/>
</dbReference>
<dbReference type="Pfam" id="PF13649">
    <property type="entry name" value="Methyltransf_25"/>
    <property type="match status" value="1"/>
</dbReference>
<dbReference type="GO" id="GO:0006355">
    <property type="term" value="P:regulation of DNA-templated transcription"/>
    <property type="evidence" value="ECO:0000318"/>
    <property type="project" value="GO_Central"/>
</dbReference>
<evidence type="ECO:0000256" key="1">
    <source>
        <dbReference type="ARBA" id="ARBA00004514"/>
    </source>
</evidence>
<dbReference type="KEGG" id="ppp:112274905"/>
<evidence type="ECO:0000256" key="7">
    <source>
        <dbReference type="ARBA" id="ARBA00022723"/>
    </source>
</evidence>
<reference evidence="17 19" key="2">
    <citation type="journal article" date="2018" name="Plant J.">
        <title>The Physcomitrella patens chromosome-scale assembly reveals moss genome structure and evolution.</title>
        <authorList>
            <person name="Lang D."/>
            <person name="Ullrich K.K."/>
            <person name="Murat F."/>
            <person name="Fuchs J."/>
            <person name="Jenkins J."/>
            <person name="Haas F.B."/>
            <person name="Piednoel M."/>
            <person name="Gundlach H."/>
            <person name="Van Bel M."/>
            <person name="Meyberg R."/>
            <person name="Vives C."/>
            <person name="Morata J."/>
            <person name="Symeonidi A."/>
            <person name="Hiss M."/>
            <person name="Muchero W."/>
            <person name="Kamisugi Y."/>
            <person name="Saleh O."/>
            <person name="Blanc G."/>
            <person name="Decker E.L."/>
            <person name="van Gessel N."/>
            <person name="Grimwood J."/>
            <person name="Hayes R.D."/>
            <person name="Graham S.W."/>
            <person name="Gunter L.E."/>
            <person name="McDaniel S.F."/>
            <person name="Hoernstein S.N.W."/>
            <person name="Larsson A."/>
            <person name="Li F.W."/>
            <person name="Perroud P.F."/>
            <person name="Phillips J."/>
            <person name="Ranjan P."/>
            <person name="Rokshar D.S."/>
            <person name="Rothfels C.J."/>
            <person name="Schneider L."/>
            <person name="Shu S."/>
            <person name="Stevenson D.W."/>
            <person name="Thummler F."/>
            <person name="Tillich M."/>
            <person name="Villarreal Aguilar J.C."/>
            <person name="Widiez T."/>
            <person name="Wong G.K."/>
            <person name="Wymore A."/>
            <person name="Zhang Y."/>
            <person name="Zimmer A.D."/>
            <person name="Quatrano R.S."/>
            <person name="Mayer K.F.X."/>
            <person name="Goodstein D."/>
            <person name="Casacuberta J.M."/>
            <person name="Vandepoele K."/>
            <person name="Reski R."/>
            <person name="Cuming A.C."/>
            <person name="Tuskan G.A."/>
            <person name="Maumus F."/>
            <person name="Salse J."/>
            <person name="Schmutz J."/>
            <person name="Rensing S.A."/>
        </authorList>
    </citation>
    <scope>NUCLEOTIDE SEQUENCE [LARGE SCALE GENOMIC DNA]</scope>
    <source>
        <strain evidence="18 19">cv. Gransden 2004</strain>
    </source>
</reference>
<dbReference type="Gene3D" id="2.70.160.11">
    <property type="entry name" value="Hnrnp arginine n-methyltransferase1"/>
    <property type="match status" value="1"/>
</dbReference>
<dbReference type="GO" id="GO:0005829">
    <property type="term" value="C:cytosol"/>
    <property type="evidence" value="ECO:0007669"/>
    <property type="project" value="UniProtKB-SubCell"/>
</dbReference>
<reference evidence="18" key="3">
    <citation type="submission" date="2020-12" db="UniProtKB">
        <authorList>
            <consortium name="EnsemblPlants"/>
        </authorList>
    </citation>
    <scope>IDENTIFICATION</scope>
</reference>
<feature type="domain" description="Methyltransferase" evidence="14">
    <location>
        <begin position="334"/>
        <end position="447"/>
    </location>
</feature>
<dbReference type="GO" id="GO:0032259">
    <property type="term" value="P:methylation"/>
    <property type="evidence" value="ECO:0007669"/>
    <property type="project" value="UniProtKB-KW"/>
</dbReference>
<dbReference type="GO" id="GO:0042054">
    <property type="term" value="F:histone methyltransferase activity"/>
    <property type="evidence" value="ECO:0000318"/>
    <property type="project" value="GO_Central"/>
</dbReference>
<evidence type="ECO:0000259" key="14">
    <source>
        <dbReference type="Pfam" id="PF13649"/>
    </source>
</evidence>
<evidence type="ECO:0000256" key="8">
    <source>
        <dbReference type="ARBA" id="ARBA00022771"/>
    </source>
</evidence>
<reference evidence="17 19" key="1">
    <citation type="journal article" date="2008" name="Science">
        <title>The Physcomitrella genome reveals evolutionary insights into the conquest of land by plants.</title>
        <authorList>
            <person name="Rensing S."/>
            <person name="Lang D."/>
            <person name="Zimmer A."/>
            <person name="Terry A."/>
            <person name="Salamov A."/>
            <person name="Shapiro H."/>
            <person name="Nishiyama T."/>
            <person name="Perroud P.-F."/>
            <person name="Lindquist E."/>
            <person name="Kamisugi Y."/>
            <person name="Tanahashi T."/>
            <person name="Sakakibara K."/>
            <person name="Fujita T."/>
            <person name="Oishi K."/>
            <person name="Shin-I T."/>
            <person name="Kuroki Y."/>
            <person name="Toyoda A."/>
            <person name="Suzuki Y."/>
            <person name="Hashimoto A."/>
            <person name="Yamaguchi K."/>
            <person name="Sugano A."/>
            <person name="Kohara Y."/>
            <person name="Fujiyama A."/>
            <person name="Anterola A."/>
            <person name="Aoki S."/>
            <person name="Ashton N."/>
            <person name="Barbazuk W.B."/>
            <person name="Barker E."/>
            <person name="Bennetzen J."/>
            <person name="Bezanilla M."/>
            <person name="Blankenship R."/>
            <person name="Cho S.H."/>
            <person name="Dutcher S."/>
            <person name="Estelle M."/>
            <person name="Fawcett J.A."/>
            <person name="Gundlach H."/>
            <person name="Hanada K."/>
            <person name="Heyl A."/>
            <person name="Hicks K.A."/>
            <person name="Hugh J."/>
            <person name="Lohr M."/>
            <person name="Mayer K."/>
            <person name="Melkozernov A."/>
            <person name="Murata T."/>
            <person name="Nelson D."/>
            <person name="Pils B."/>
            <person name="Prigge M."/>
            <person name="Reiss B."/>
            <person name="Renner T."/>
            <person name="Rombauts S."/>
            <person name="Rushton P."/>
            <person name="Sanderfoot A."/>
            <person name="Schween G."/>
            <person name="Shiu S.-H."/>
            <person name="Stueber K."/>
            <person name="Theodoulou F.L."/>
            <person name="Tu H."/>
            <person name="Van de Peer Y."/>
            <person name="Verrier P.J."/>
            <person name="Waters E."/>
            <person name="Wood A."/>
            <person name="Yang L."/>
            <person name="Cove D."/>
            <person name="Cuming A."/>
            <person name="Hasebe M."/>
            <person name="Lucas S."/>
            <person name="Mishler D.B."/>
            <person name="Reski R."/>
            <person name="Grigoriev I."/>
            <person name="Quatrano R.S."/>
            <person name="Boore J.L."/>
        </authorList>
    </citation>
    <scope>NUCLEOTIDE SEQUENCE [LARGE SCALE GENOMIC DNA]</scope>
    <source>
        <strain evidence="18 19">cv. Gransden 2004</strain>
    </source>
</reference>
<dbReference type="Pfam" id="PF21137">
    <property type="entry name" value="ANM3_C2H2_Zf"/>
    <property type="match status" value="1"/>
</dbReference>
<dbReference type="GO" id="GO:0000976">
    <property type="term" value="F:transcription cis-regulatory region binding"/>
    <property type="evidence" value="ECO:0007669"/>
    <property type="project" value="EnsemblPlants"/>
</dbReference>
<dbReference type="OrthoDB" id="7848332at2759"/>
<dbReference type="CDD" id="cd02440">
    <property type="entry name" value="AdoMet_MTases"/>
    <property type="match status" value="1"/>
</dbReference>
<dbReference type="SUPFAM" id="SSF57667">
    <property type="entry name" value="beta-beta-alpha zinc fingers"/>
    <property type="match status" value="1"/>
</dbReference>
<dbReference type="Pfam" id="PF22528">
    <property type="entry name" value="PRMT_C"/>
    <property type="match status" value="1"/>
</dbReference>
<evidence type="ECO:0000313" key="18">
    <source>
        <dbReference type="EnsemblPlants" id="Pp3c22_9680V3.1"/>
    </source>
</evidence>
<comment type="subcellular location">
    <subcellularLocation>
        <location evidence="1">Cytoplasm</location>
        <location evidence="1">Cytosol</location>
    </subcellularLocation>
</comment>
<dbReference type="InterPro" id="IPR036236">
    <property type="entry name" value="Znf_C2H2_sf"/>
</dbReference>
<keyword evidence="8" id="KW-0863">Zinc-finger</keyword>
<gene>
    <name evidence="18" type="primary">LOC112274905</name>
    <name evidence="17" type="ORF">PHYPA_026945</name>
</gene>
<feature type="compositionally biased region" description="Low complexity" evidence="13">
    <location>
        <begin position="224"/>
        <end position="240"/>
    </location>
</feature>
<evidence type="ECO:0000256" key="9">
    <source>
        <dbReference type="ARBA" id="ARBA00022833"/>
    </source>
</evidence>
<evidence type="ECO:0000256" key="4">
    <source>
        <dbReference type="ARBA" id="ARBA00022603"/>
    </source>
</evidence>
<dbReference type="Gramene" id="Pp3c22_9680V3.1">
    <property type="protein sequence ID" value="Pp3c22_9680V3.1"/>
    <property type="gene ID" value="Pp3c22_9680"/>
</dbReference>
<dbReference type="PROSITE" id="PS51678">
    <property type="entry name" value="SAM_MT_PRMT"/>
    <property type="match status" value="1"/>
</dbReference>
<sequence length="663" mass="72625">MAASKLPPPEIDSDEEDNGDWEEWQAAGQEEEGDEDEAMKCLFCNAELPTSRDVFQHCSEVHFFDFLKLRADAGLDFYDTLRLINFIRSKVAETEAWSAESSLELQQSIREDAGVSMVTKSKGPNPSGTPAWKDDKFLTPFLKNDSLLYSFDDEGDDDDVEEFNAADKTSALRDLLEGNSHSESSNSTEMKAPAGTGNVGTSELADLTKFFQSLGEDIREELVSPVDVSSTSDVPSYSSSGAPLQDDGPPDAIAVDDQKEIELESKLPNKKNKKDLKVTFAEVAKREARNVNKDYFGSYSAFGIHREMLSDKVRTDAYRDAIVANPTLLKNAVVMDVGCGTGILSLFAAQAGASKVIAIDGSSKMASVATQIAKANGYLKDATNPESNSKGVITVVSGMIEELDETMPVEAGGVDVLVSEWMGYCLLFESMLPSVLHARDRWLKRGGAILPDSAQMYLAGFGKGGTSLAFWENVYGFDMKCVGEEVVRDATQAPIIDVIDSKDVITTSSLIQSFDLATMVADDTDFTAQFKLELLPPRDHSSEELSNVTWCHGLVVWFDTPFSERFCKDKPVMLTTSPYSPRTHWSQTILTFKVPIALSRKHDSSEKVDKGKVGAEDFPAAAIAGRISIARSHRHRSIDISLETSAVSSSNVVRTWPVQMFDI</sequence>
<evidence type="ECO:0000313" key="19">
    <source>
        <dbReference type="Proteomes" id="UP000006727"/>
    </source>
</evidence>
<dbReference type="Gene3D" id="3.40.50.150">
    <property type="entry name" value="Vaccinia Virus protein VP39"/>
    <property type="match status" value="1"/>
</dbReference>
<dbReference type="GO" id="GO:0006338">
    <property type="term" value="P:chromatin remodeling"/>
    <property type="evidence" value="ECO:0000318"/>
    <property type="project" value="GO_Central"/>
</dbReference>
<dbReference type="STRING" id="3218.A0A2K1IMX6"/>
<feature type="region of interest" description="Disordered" evidence="13">
    <location>
        <begin position="224"/>
        <end position="253"/>
    </location>
</feature>
<dbReference type="FunCoup" id="A0A2K1IMX6">
    <property type="interactions" value="452"/>
</dbReference>
<organism evidence="17">
    <name type="scientific">Physcomitrium patens</name>
    <name type="common">Spreading-leaved earth moss</name>
    <name type="synonym">Physcomitrella patens</name>
    <dbReference type="NCBI Taxonomy" id="3218"/>
    <lineage>
        <taxon>Eukaryota</taxon>
        <taxon>Viridiplantae</taxon>
        <taxon>Streptophyta</taxon>
        <taxon>Embryophyta</taxon>
        <taxon>Bryophyta</taxon>
        <taxon>Bryophytina</taxon>
        <taxon>Bryopsida</taxon>
        <taxon>Funariidae</taxon>
        <taxon>Funariales</taxon>
        <taxon>Funariaceae</taxon>
        <taxon>Physcomitrium</taxon>
    </lineage>
</organism>
<dbReference type="GO" id="GO:0090069">
    <property type="term" value="P:regulation of ribosome biogenesis"/>
    <property type="evidence" value="ECO:0007669"/>
    <property type="project" value="EnsemblPlants"/>
</dbReference>
<dbReference type="AlphaFoldDB" id="A0A2K1IMX6"/>
<dbReference type="EC" id="2.1.1.319" evidence="2"/>
<dbReference type="PANTHER" id="PTHR11006">
    <property type="entry name" value="PROTEIN ARGININE N-METHYLTRANSFERASE"/>
    <property type="match status" value="1"/>
</dbReference>
<dbReference type="EnsemblPlants" id="Pp3c22_9680V3.1">
    <property type="protein sequence ID" value="Pp3c22_9680V3.1"/>
    <property type="gene ID" value="Pp3c22_9680"/>
</dbReference>
<feature type="compositionally biased region" description="Pro residues" evidence="13">
    <location>
        <begin position="1"/>
        <end position="10"/>
    </location>
</feature>
<evidence type="ECO:0000256" key="13">
    <source>
        <dbReference type="SAM" id="MobiDB-lite"/>
    </source>
</evidence>
<feature type="domain" description="Protein arginine N-methyltransferase 3-like C2H2 zinc finger" evidence="15">
    <location>
        <begin position="74"/>
        <end position="101"/>
    </location>
</feature>
<dbReference type="InterPro" id="IPR029063">
    <property type="entry name" value="SAM-dependent_MTases_sf"/>
</dbReference>
<dbReference type="InterPro" id="IPR025799">
    <property type="entry name" value="Arg_MeTrfase"/>
</dbReference>
<dbReference type="GO" id="GO:0008270">
    <property type="term" value="F:zinc ion binding"/>
    <property type="evidence" value="ECO:0007669"/>
    <property type="project" value="UniProtKB-KW"/>
</dbReference>
<keyword evidence="9" id="KW-0862">Zinc</keyword>
<evidence type="ECO:0000256" key="10">
    <source>
        <dbReference type="ARBA" id="ARBA00047384"/>
    </source>
</evidence>
<dbReference type="InterPro" id="IPR041698">
    <property type="entry name" value="Methyltransf_25"/>
</dbReference>
<dbReference type="Gramene" id="Pp3c22_9680V3.2">
    <property type="protein sequence ID" value="Pp3c22_9680V3.2"/>
    <property type="gene ID" value="Pp3c22_9680"/>
</dbReference>
<comment type="catalytic activity">
    <reaction evidence="10">
        <text>L-arginyl-[protein] + 2 S-adenosyl-L-methionine = N(omega),N(omega)-dimethyl-L-arginyl-[protein] + 2 S-adenosyl-L-homocysteine + 2 H(+)</text>
        <dbReference type="Rhea" id="RHEA:48096"/>
        <dbReference type="Rhea" id="RHEA-COMP:10532"/>
        <dbReference type="Rhea" id="RHEA-COMP:11991"/>
        <dbReference type="ChEBI" id="CHEBI:15378"/>
        <dbReference type="ChEBI" id="CHEBI:29965"/>
        <dbReference type="ChEBI" id="CHEBI:57856"/>
        <dbReference type="ChEBI" id="CHEBI:59789"/>
        <dbReference type="ChEBI" id="CHEBI:61897"/>
        <dbReference type="EC" id="2.1.1.319"/>
    </reaction>
    <physiologicalReaction direction="left-to-right" evidence="10">
        <dbReference type="Rhea" id="RHEA:48097"/>
    </physiologicalReaction>
</comment>
<dbReference type="InterPro" id="IPR049482">
    <property type="entry name" value="ANM3-like_C2H2_Zf"/>
</dbReference>
<dbReference type="RefSeq" id="XP_024360524.1">
    <property type="nucleotide sequence ID" value="XM_024504756.2"/>
</dbReference>
<evidence type="ECO:0000256" key="11">
    <source>
        <dbReference type="ARBA" id="ARBA00049303"/>
    </source>
</evidence>
<dbReference type="GO" id="GO:0005634">
    <property type="term" value="C:nucleus"/>
    <property type="evidence" value="ECO:0000318"/>
    <property type="project" value="GO_Central"/>
</dbReference>
<evidence type="ECO:0000313" key="17">
    <source>
        <dbReference type="EMBL" id="PNR30629.1"/>
    </source>
</evidence>
<dbReference type="PaxDb" id="3218-PP1S121_170V6.1"/>
<dbReference type="OMA" id="YSHFAIH"/>
<keyword evidence="4 12" id="KW-0489">Methyltransferase</keyword>
<feature type="domain" description="Protein arginine N-methyltransferase" evidence="16">
    <location>
        <begin position="452"/>
        <end position="601"/>
    </location>
</feature>
<evidence type="ECO:0000256" key="5">
    <source>
        <dbReference type="ARBA" id="ARBA00022679"/>
    </source>
</evidence>
<dbReference type="InterPro" id="IPR055135">
    <property type="entry name" value="PRMT_dom"/>
</dbReference>
<dbReference type="Proteomes" id="UP000006727">
    <property type="component" value="Chromosome 22"/>
</dbReference>
<feature type="compositionally biased region" description="Polar residues" evidence="13">
    <location>
        <begin position="179"/>
        <end position="189"/>
    </location>
</feature>
<keyword evidence="6 12" id="KW-0949">S-adenosyl-L-methionine</keyword>
<evidence type="ECO:0000259" key="15">
    <source>
        <dbReference type="Pfam" id="PF21137"/>
    </source>
</evidence>
<feature type="region of interest" description="Disordered" evidence="13">
    <location>
        <begin position="178"/>
        <end position="199"/>
    </location>
</feature>
<keyword evidence="7" id="KW-0479">Metal-binding</keyword>